<keyword evidence="4" id="KW-1185">Reference proteome</keyword>
<organism evidence="4">
    <name type="scientific">Schizophyllum commune (strain H4-8 / FGSC 9210)</name>
    <name type="common">Split gill fungus</name>
    <dbReference type="NCBI Taxonomy" id="578458"/>
    <lineage>
        <taxon>Eukaryota</taxon>
        <taxon>Fungi</taxon>
        <taxon>Dikarya</taxon>
        <taxon>Basidiomycota</taxon>
        <taxon>Agaricomycotina</taxon>
        <taxon>Agaricomycetes</taxon>
        <taxon>Agaricomycetidae</taxon>
        <taxon>Agaricales</taxon>
        <taxon>Schizophyllaceae</taxon>
        <taxon>Schizophyllum</taxon>
    </lineage>
</organism>
<proteinExistence type="predicted"/>
<dbReference type="OMA" id="HKQTRFA"/>
<dbReference type="eggNOG" id="ENOG502QZ8N">
    <property type="taxonomic scope" value="Eukaryota"/>
</dbReference>
<dbReference type="Proteomes" id="UP000007431">
    <property type="component" value="Unassembled WGS sequence"/>
</dbReference>
<gene>
    <name evidence="3" type="ORF">SCHCODRAFT_232720</name>
</gene>
<protein>
    <submittedName>
        <fullName evidence="3">Uncharacterized protein</fullName>
    </submittedName>
</protein>
<dbReference type="HOGENOM" id="CLU_1074244_0_0_1"/>
<evidence type="ECO:0000256" key="2">
    <source>
        <dbReference type="SAM" id="Phobius"/>
    </source>
</evidence>
<evidence type="ECO:0000313" key="4">
    <source>
        <dbReference type="Proteomes" id="UP000007431"/>
    </source>
</evidence>
<name>D8PSU3_SCHCM</name>
<keyword evidence="2" id="KW-1133">Transmembrane helix</keyword>
<feature type="region of interest" description="Disordered" evidence="1">
    <location>
        <begin position="1"/>
        <end position="46"/>
    </location>
</feature>
<keyword evidence="2" id="KW-0472">Membrane</keyword>
<evidence type="ECO:0000313" key="3">
    <source>
        <dbReference type="EMBL" id="EFJ00399.1"/>
    </source>
</evidence>
<accession>D8PSU3</accession>
<dbReference type="AlphaFoldDB" id="D8PSU3"/>
<reference evidence="3 4" key="1">
    <citation type="journal article" date="2010" name="Nat. Biotechnol.">
        <title>Genome sequence of the model mushroom Schizophyllum commune.</title>
        <authorList>
            <person name="Ohm R.A."/>
            <person name="de Jong J.F."/>
            <person name="Lugones L.G."/>
            <person name="Aerts A."/>
            <person name="Kothe E."/>
            <person name="Stajich J.E."/>
            <person name="de Vries R.P."/>
            <person name="Record E."/>
            <person name="Levasseur A."/>
            <person name="Baker S.E."/>
            <person name="Bartholomew K.A."/>
            <person name="Coutinho P.M."/>
            <person name="Erdmann S."/>
            <person name="Fowler T.J."/>
            <person name="Gathman A.C."/>
            <person name="Lombard V."/>
            <person name="Henrissat B."/>
            <person name="Knabe N."/>
            <person name="Kuees U."/>
            <person name="Lilly W.W."/>
            <person name="Lindquist E."/>
            <person name="Lucas S."/>
            <person name="Magnuson J.K."/>
            <person name="Piumi F."/>
            <person name="Raudaskoski M."/>
            <person name="Salamov A."/>
            <person name="Schmutz J."/>
            <person name="Schwarze F.W.M.R."/>
            <person name="vanKuyk P.A."/>
            <person name="Horton J.S."/>
            <person name="Grigoriev I.V."/>
            <person name="Woesten H.A.B."/>
        </authorList>
    </citation>
    <scope>NUCLEOTIDE SEQUENCE [LARGE SCALE GENOMIC DNA]</scope>
    <source>
        <strain evidence="4">H4-8 / FGSC 9210</strain>
    </source>
</reference>
<evidence type="ECO:0000256" key="1">
    <source>
        <dbReference type="SAM" id="MobiDB-lite"/>
    </source>
</evidence>
<feature type="compositionally biased region" description="Basic residues" evidence="1">
    <location>
        <begin position="11"/>
        <end position="22"/>
    </location>
</feature>
<feature type="transmembrane region" description="Helical" evidence="2">
    <location>
        <begin position="194"/>
        <end position="217"/>
    </location>
</feature>
<sequence>MAPWQTSTPPRRQRARPYRPRGQRLAPLFEESPSPPRRPRKSSAHYRSALDETLFGDGDASDDDIPRLFQWEDEKTLVSDLMHHSTARHDPNDARYAETLEQLHQLFRDQDYALVDDMAKALFPAVDTVKRCHAHAKEEIDETFARGMTEFNDACKSVEAVTVEDLKLLPSLFEQLDAAYAKRKQLWKDFKQDFNVICWFLLLLALLTSLTGLVGAAEDQLKTLPAQFERTCAALDKESKKLSKTDGQAEKLTALLKKL</sequence>
<keyword evidence="2" id="KW-0812">Transmembrane</keyword>
<dbReference type="InParanoid" id="D8PSU3"/>
<dbReference type="VEuPathDB" id="FungiDB:SCHCODRAFT_02605466"/>
<dbReference type="EMBL" id="GL377303">
    <property type="protein sequence ID" value="EFJ00399.1"/>
    <property type="molecule type" value="Genomic_DNA"/>
</dbReference>